<organism evidence="2 3">
    <name type="scientific">Cystobacter ferrugineus</name>
    <dbReference type="NCBI Taxonomy" id="83449"/>
    <lineage>
        <taxon>Bacteria</taxon>
        <taxon>Pseudomonadati</taxon>
        <taxon>Myxococcota</taxon>
        <taxon>Myxococcia</taxon>
        <taxon>Myxococcales</taxon>
        <taxon>Cystobacterineae</taxon>
        <taxon>Archangiaceae</taxon>
        <taxon>Cystobacter</taxon>
    </lineage>
</organism>
<evidence type="ECO:0000313" key="3">
    <source>
        <dbReference type="Proteomes" id="UP000182229"/>
    </source>
</evidence>
<dbReference type="OrthoDB" id="5493915at2"/>
<dbReference type="Proteomes" id="UP000182229">
    <property type="component" value="Unassembled WGS sequence"/>
</dbReference>
<dbReference type="STRING" id="83449.BON30_12740"/>
<dbReference type="InterPro" id="IPR011050">
    <property type="entry name" value="Pectin_lyase_fold/virulence"/>
</dbReference>
<dbReference type="Gene3D" id="2.160.20.10">
    <property type="entry name" value="Single-stranded right-handed beta-helix, Pectin lyase-like"/>
    <property type="match status" value="1"/>
</dbReference>
<dbReference type="SUPFAM" id="SSF51126">
    <property type="entry name" value="Pectin lyase-like"/>
    <property type="match status" value="1"/>
</dbReference>
<dbReference type="InterPro" id="IPR012334">
    <property type="entry name" value="Pectin_lyas_fold"/>
</dbReference>
<dbReference type="InterPro" id="IPR006626">
    <property type="entry name" value="PbH1"/>
</dbReference>
<sequence length="391" mass="41143">MKQTRGFIVAMAVTSLITGAPDVQARGTVPSDAEAPVAFATGRTVRCGDTLTEHTRLTHDLNCPSSAPFALRVVGEGVVLDLGGYTIRRTGPANIESQGIALQASSMVRNGTVQGFGRAVMIPSGSGTLNVRLHKLALLDNASAVYNYATTNFLITECRVSGNGVGLDRELDAGSGSFDVRSSVFTRNELAMLGDYHSIDVLDSTFTSNGRVFLCWESNIHIRSSTIAWNDAVGSIPNDPGFRLCRQLRFENTLIANNAAFAPATDPVWNPLNLSMLDTLAVRNGTGLEAAAGTVYIDGNTFHDNASGLTLSDRAGFPFTSLTGIVRGNQFLANDGDGLRVQPPSTPTVINNLALGNAGFGIYAPTAFDGGGNVARDNTAGDCVGIVCAMY</sequence>
<dbReference type="AlphaFoldDB" id="A0A1L9BCF6"/>
<dbReference type="InterPro" id="IPR039448">
    <property type="entry name" value="Beta_helix"/>
</dbReference>
<dbReference type="SMART" id="SM00710">
    <property type="entry name" value="PbH1"/>
    <property type="match status" value="4"/>
</dbReference>
<feature type="domain" description="Right handed beta helix" evidence="1">
    <location>
        <begin position="284"/>
        <end position="383"/>
    </location>
</feature>
<dbReference type="EMBL" id="MPIN01000003">
    <property type="protein sequence ID" value="OJH39944.1"/>
    <property type="molecule type" value="Genomic_DNA"/>
</dbReference>
<reference evidence="2 3" key="2">
    <citation type="submission" date="2016-12" db="EMBL/GenBank/DDBJ databases">
        <title>Draft Genome Sequence of Cystobacter ferrugineus Strain Cbfe23.</title>
        <authorList>
            <person name="Akbar S."/>
            <person name="Dowd S.E."/>
            <person name="Stevens D.C."/>
        </authorList>
    </citation>
    <scope>NUCLEOTIDE SEQUENCE [LARGE SCALE GENOMIC DNA]</scope>
    <source>
        <strain evidence="2 3">Cbfe23</strain>
    </source>
</reference>
<protein>
    <recommendedName>
        <fullName evidence="1">Right handed beta helix domain-containing protein</fullName>
    </recommendedName>
</protein>
<comment type="caution">
    <text evidence="2">The sequence shown here is derived from an EMBL/GenBank/DDBJ whole genome shotgun (WGS) entry which is preliminary data.</text>
</comment>
<evidence type="ECO:0000259" key="1">
    <source>
        <dbReference type="Pfam" id="PF13229"/>
    </source>
</evidence>
<dbReference type="RefSeq" id="WP_071898576.1">
    <property type="nucleotide sequence ID" value="NZ_MPIN01000003.1"/>
</dbReference>
<reference evidence="3" key="1">
    <citation type="submission" date="2016-11" db="EMBL/GenBank/DDBJ databases">
        <authorList>
            <person name="Shukria A."/>
            <person name="Stevens D.C."/>
        </authorList>
    </citation>
    <scope>NUCLEOTIDE SEQUENCE [LARGE SCALE GENOMIC DNA]</scope>
    <source>
        <strain evidence="3">Cbfe23</strain>
    </source>
</reference>
<accession>A0A1L9BCF6</accession>
<dbReference type="Pfam" id="PF13229">
    <property type="entry name" value="Beta_helix"/>
    <property type="match status" value="1"/>
</dbReference>
<evidence type="ECO:0000313" key="2">
    <source>
        <dbReference type="EMBL" id="OJH39944.1"/>
    </source>
</evidence>
<gene>
    <name evidence="2" type="ORF">BON30_12740</name>
</gene>
<keyword evidence="3" id="KW-1185">Reference proteome</keyword>
<name>A0A1L9BCF6_9BACT</name>
<proteinExistence type="predicted"/>